<feature type="transmembrane region" description="Helical" evidence="5">
    <location>
        <begin position="203"/>
        <end position="226"/>
    </location>
</feature>
<evidence type="ECO:0008006" key="8">
    <source>
        <dbReference type="Google" id="ProtNLM"/>
    </source>
</evidence>
<feature type="transmembrane region" description="Helical" evidence="5">
    <location>
        <begin position="80"/>
        <end position="97"/>
    </location>
</feature>
<comment type="subcellular location">
    <subcellularLocation>
        <location evidence="1">Membrane</location>
        <topology evidence="1">Multi-pass membrane protein</topology>
    </subcellularLocation>
</comment>
<dbReference type="Pfam" id="PF07690">
    <property type="entry name" value="MFS_1"/>
    <property type="match status" value="1"/>
</dbReference>
<dbReference type="EMBL" id="CP045652">
    <property type="protein sequence ID" value="QGA26670.1"/>
    <property type="molecule type" value="Genomic_DNA"/>
</dbReference>
<feature type="transmembrane region" description="Helical" evidence="5">
    <location>
        <begin position="232"/>
        <end position="252"/>
    </location>
</feature>
<feature type="transmembrane region" description="Helical" evidence="5">
    <location>
        <begin position="174"/>
        <end position="191"/>
    </location>
</feature>
<feature type="transmembrane region" description="Helical" evidence="5">
    <location>
        <begin position="338"/>
        <end position="358"/>
    </location>
</feature>
<sequence length="512" mass="57904">MKESLFQSWVSERFRFPILLLVAITLSCNSGIPSTIYSFVIGDLSANSPDLSMAMYAYCAGMVCSIPLIFRLSGVIPKKTMIIISILILMGINYALSVSDRPLVNVMLMFVFGCVKIIVTMALITELMPYLMPRGERYQMYAIYYPMNLVLPVIGGLIAVLLANHYYWELGFHFQNLMLFICLLFVLMSFKTQSIKKIPLFQYDWLGTILLAASLLAFSFVCSYGVQNNWFYSESIIRATVLFIVLFTFFVNRNFKKKRKVISFSAVTDKGTFLTLLTVFILGMFYANSTLLNYLLNILAPNNPGKVAEINAYIIVGYLLGSLIVWLYFKQTKKCKAIFLFATACYLLSNILLLGYINQTTKVEFLILPIILRGIAVMVSFIATAVYLAANVSPKQFLHSIVLFLLVRTFLVTTFWSAFIGYVYNHQVIVHQTRLAEITETNIALTKSTIASFQTQTSLLALQDIYGYLVYANVAVLLIIALLPYHSSTIRHIYNWGTKKNAKEIIQASPMS</sequence>
<evidence type="ECO:0000313" key="6">
    <source>
        <dbReference type="EMBL" id="QGA26670.1"/>
    </source>
</evidence>
<feature type="transmembrane region" description="Helical" evidence="5">
    <location>
        <begin position="273"/>
        <end position="295"/>
    </location>
</feature>
<evidence type="ECO:0000256" key="4">
    <source>
        <dbReference type="ARBA" id="ARBA00023136"/>
    </source>
</evidence>
<gene>
    <name evidence="6" type="ORF">GFH32_10170</name>
</gene>
<dbReference type="GO" id="GO:0022857">
    <property type="term" value="F:transmembrane transporter activity"/>
    <property type="evidence" value="ECO:0007669"/>
    <property type="project" value="InterPro"/>
</dbReference>
<dbReference type="GO" id="GO:0005886">
    <property type="term" value="C:plasma membrane"/>
    <property type="evidence" value="ECO:0007669"/>
    <property type="project" value="TreeGrafter"/>
</dbReference>
<dbReference type="InterPro" id="IPR011701">
    <property type="entry name" value="MFS"/>
</dbReference>
<accession>A0A5Q0QH40</accession>
<feature type="transmembrane region" description="Helical" evidence="5">
    <location>
        <begin position="370"/>
        <end position="390"/>
    </location>
</feature>
<feature type="transmembrane region" description="Helical" evidence="5">
    <location>
        <begin position="103"/>
        <end position="124"/>
    </location>
</feature>
<feature type="transmembrane region" description="Helical" evidence="5">
    <location>
        <begin position="310"/>
        <end position="329"/>
    </location>
</feature>
<protein>
    <recommendedName>
        <fullName evidence="8">MFS transporter</fullName>
    </recommendedName>
</protein>
<keyword evidence="4 5" id="KW-0472">Membrane</keyword>
<dbReference type="Proteomes" id="UP000326921">
    <property type="component" value="Chromosome"/>
</dbReference>
<name>A0A5Q0QH40_9SPHI</name>
<dbReference type="PANTHER" id="PTHR23501:SF5">
    <property type="entry name" value="TRANSPORT PROTEIN"/>
    <property type="match status" value="1"/>
</dbReference>
<feature type="transmembrane region" description="Helical" evidence="5">
    <location>
        <begin position="54"/>
        <end position="73"/>
    </location>
</feature>
<dbReference type="PANTHER" id="PTHR23501">
    <property type="entry name" value="MAJOR FACILITATOR SUPERFAMILY"/>
    <property type="match status" value="1"/>
</dbReference>
<evidence type="ECO:0000256" key="3">
    <source>
        <dbReference type="ARBA" id="ARBA00022989"/>
    </source>
</evidence>
<dbReference type="AlphaFoldDB" id="A0A5Q0QH40"/>
<reference evidence="6 7" key="1">
    <citation type="submission" date="2019-10" db="EMBL/GenBank/DDBJ databases">
        <authorList>
            <person name="Dong K."/>
        </authorList>
    </citation>
    <scope>NUCLEOTIDE SEQUENCE [LARGE SCALE GENOMIC DNA]</scope>
    <source>
        <strain evidence="7">dk4302</strain>
    </source>
</reference>
<dbReference type="SUPFAM" id="SSF103473">
    <property type="entry name" value="MFS general substrate transporter"/>
    <property type="match status" value="1"/>
</dbReference>
<keyword evidence="2 5" id="KW-0812">Transmembrane</keyword>
<keyword evidence="3 5" id="KW-1133">Transmembrane helix</keyword>
<evidence type="ECO:0000256" key="5">
    <source>
        <dbReference type="SAM" id="Phobius"/>
    </source>
</evidence>
<dbReference type="RefSeq" id="WP_153511520.1">
    <property type="nucleotide sequence ID" value="NZ_CP045652.1"/>
</dbReference>
<organism evidence="6 7">
    <name type="scientific">Sphingobacterium zhuxiongii</name>
    <dbReference type="NCBI Taxonomy" id="2662364"/>
    <lineage>
        <taxon>Bacteria</taxon>
        <taxon>Pseudomonadati</taxon>
        <taxon>Bacteroidota</taxon>
        <taxon>Sphingobacteriia</taxon>
        <taxon>Sphingobacteriales</taxon>
        <taxon>Sphingobacteriaceae</taxon>
        <taxon>Sphingobacterium</taxon>
    </lineage>
</organism>
<evidence type="ECO:0000256" key="1">
    <source>
        <dbReference type="ARBA" id="ARBA00004141"/>
    </source>
</evidence>
<keyword evidence="7" id="KW-1185">Reference proteome</keyword>
<dbReference type="KEGG" id="sphe:GFH32_10170"/>
<feature type="transmembrane region" description="Helical" evidence="5">
    <location>
        <begin position="402"/>
        <end position="424"/>
    </location>
</feature>
<dbReference type="PROSITE" id="PS51257">
    <property type="entry name" value="PROKAR_LIPOPROTEIN"/>
    <property type="match status" value="1"/>
</dbReference>
<evidence type="ECO:0000256" key="2">
    <source>
        <dbReference type="ARBA" id="ARBA00022692"/>
    </source>
</evidence>
<feature type="transmembrane region" description="Helical" evidence="5">
    <location>
        <begin position="465"/>
        <end position="485"/>
    </location>
</feature>
<feature type="transmembrane region" description="Helical" evidence="5">
    <location>
        <begin position="145"/>
        <end position="168"/>
    </location>
</feature>
<dbReference type="InterPro" id="IPR036259">
    <property type="entry name" value="MFS_trans_sf"/>
</dbReference>
<proteinExistence type="predicted"/>
<evidence type="ECO:0000313" key="7">
    <source>
        <dbReference type="Proteomes" id="UP000326921"/>
    </source>
</evidence>
<dbReference type="Gene3D" id="1.20.1250.20">
    <property type="entry name" value="MFS general substrate transporter like domains"/>
    <property type="match status" value="1"/>
</dbReference>